<accession>A0A4U3A924</accession>
<comment type="caution">
    <text evidence="1">The sequence shown here is derived from an EMBL/GenBank/DDBJ whole genome shotgun (WGS) entry which is preliminary data.</text>
</comment>
<reference evidence="1 2" key="1">
    <citation type="journal article" date="2019" name="Environ. Microbiol.">
        <title>An active ?-lactamase is a part of an orchestrated cell wall stress resistance network of Bacillus subtilis and related rhizosphere species.</title>
        <authorList>
            <person name="Bucher T."/>
            <person name="Keren-Paz A."/>
            <person name="Hausser J."/>
            <person name="Olender T."/>
            <person name="Cytryn E."/>
            <person name="Kolodkin-Gal I."/>
        </authorList>
    </citation>
    <scope>NUCLEOTIDE SEQUENCE [LARGE SCALE GENOMIC DNA]</scope>
    <source>
        <strain evidence="1 2">I5</strain>
    </source>
</reference>
<protein>
    <submittedName>
        <fullName evidence="1">Uncharacterized protein</fullName>
    </submittedName>
</protein>
<sequence length="116" mass="13139">MEIKRTTIENKTLQPLKQPAAISEHEIQKERKHSNLVFTGQSKIISKNNEIGILLASLGDGKVMKEMLSKEMDTVLQLFKKLHTLSGEGKQTEKVFEQVMRSLQGLVKQAHIKELS</sequence>
<dbReference type="AlphaFoldDB" id="A0A4U3A924"/>
<dbReference type="EMBL" id="SZON01002866">
    <property type="protein sequence ID" value="TKI83430.1"/>
    <property type="molecule type" value="Genomic_DNA"/>
</dbReference>
<evidence type="ECO:0000313" key="1">
    <source>
        <dbReference type="EMBL" id="TKI83430.1"/>
    </source>
</evidence>
<gene>
    <name evidence="1" type="ORF">FC699_32165</name>
</gene>
<feature type="non-terminal residue" evidence="1">
    <location>
        <position position="116"/>
    </location>
</feature>
<proteinExistence type="predicted"/>
<organism evidence="1 2">
    <name type="scientific">Bacillus wiedmannii</name>
    <dbReference type="NCBI Taxonomy" id="1890302"/>
    <lineage>
        <taxon>Bacteria</taxon>
        <taxon>Bacillati</taxon>
        <taxon>Bacillota</taxon>
        <taxon>Bacilli</taxon>
        <taxon>Bacillales</taxon>
        <taxon>Bacillaceae</taxon>
        <taxon>Bacillus</taxon>
        <taxon>Bacillus cereus group</taxon>
    </lineage>
</organism>
<dbReference type="Proteomes" id="UP000305222">
    <property type="component" value="Unassembled WGS sequence"/>
</dbReference>
<evidence type="ECO:0000313" key="2">
    <source>
        <dbReference type="Proteomes" id="UP000305222"/>
    </source>
</evidence>
<name>A0A4U3A924_9BACI</name>